<evidence type="ECO:0000256" key="1">
    <source>
        <dbReference type="SAM" id="Phobius"/>
    </source>
</evidence>
<name>A0A8D3X977_9GAMM</name>
<organism evidence="2 3">
    <name type="scientific">Candidatus Portiera aleyrodidarum TV</name>
    <dbReference type="NCBI Taxonomy" id="1297582"/>
    <lineage>
        <taxon>Bacteria</taxon>
        <taxon>Pseudomonadati</taxon>
        <taxon>Pseudomonadota</taxon>
        <taxon>Gammaproteobacteria</taxon>
        <taxon>Candidatus Johnevansiales</taxon>
        <taxon>Candidatus Johnevansiaceae</taxon>
        <taxon>Candidatus Portiera</taxon>
    </lineage>
</organism>
<accession>A0A8D3X977</accession>
<proteinExistence type="predicted"/>
<protein>
    <submittedName>
        <fullName evidence="2">Putative permease</fullName>
    </submittedName>
</protein>
<feature type="transmembrane region" description="Helical" evidence="1">
    <location>
        <begin position="234"/>
        <end position="251"/>
    </location>
</feature>
<keyword evidence="1" id="KW-1133">Transmembrane helix</keyword>
<keyword evidence="1" id="KW-0812">Transmembrane</keyword>
<reference evidence="2 3" key="1">
    <citation type="journal article" date="2013" name="Genome Biol. Evol.">
        <title>The evolution of genomic instability in the obligate endosymbionts of whiteflies.</title>
        <authorList>
            <person name="Sloan D.B."/>
            <person name="Moran N.A."/>
        </authorList>
    </citation>
    <scope>NUCLEOTIDE SEQUENCE [LARGE SCALE GENOMIC DNA]</scope>
    <source>
        <strain evidence="2 3">TV</strain>
    </source>
</reference>
<keyword evidence="1" id="KW-0472">Membrane</keyword>
<evidence type="ECO:0000313" key="3">
    <source>
        <dbReference type="Proteomes" id="UP000012083"/>
    </source>
</evidence>
<feature type="transmembrane region" description="Helical" evidence="1">
    <location>
        <begin position="144"/>
        <end position="168"/>
    </location>
</feature>
<dbReference type="EMBL" id="CP004358">
    <property type="protein sequence ID" value="AGI27263.1"/>
    <property type="molecule type" value="Genomic_DNA"/>
</dbReference>
<evidence type="ECO:0000313" key="2">
    <source>
        <dbReference type="EMBL" id="AGI27263.1"/>
    </source>
</evidence>
<feature type="transmembrane region" description="Helical" evidence="1">
    <location>
        <begin position="61"/>
        <end position="88"/>
    </location>
</feature>
<dbReference type="Proteomes" id="UP000012083">
    <property type="component" value="Chromosome"/>
</dbReference>
<feature type="transmembrane region" description="Helical" evidence="1">
    <location>
        <begin position="298"/>
        <end position="326"/>
    </location>
</feature>
<feature type="transmembrane region" description="Helical" evidence="1">
    <location>
        <begin position="257"/>
        <end position="277"/>
    </location>
</feature>
<gene>
    <name evidence="2" type="ORF">PalTV_296</name>
</gene>
<feature type="transmembrane region" description="Helical" evidence="1">
    <location>
        <begin position="12"/>
        <end position="41"/>
    </location>
</feature>
<dbReference type="RefSeq" id="WP_015482674.1">
    <property type="nucleotide sequence ID" value="NC_020831.1"/>
</dbReference>
<dbReference type="KEGG" id="pld:PalTV_296"/>
<sequence length="337" mass="38093">MFKSLKISKITIISLLIFFMGLLLIFPLHLLPCLLSGLLVFELVNAITHLLQKLIPVNKARLISVVLLGTSIVTILSIFVFTVISLILHEIKTPDKFLQRFMLIFDKARHQLPPCIVIYLPESADEFRQIIKEWLYMHINEIQIFGRGAIHIFFTLLAGMILGAIIALQNIPDIKSLTPFTNALLQRSIILSNAFHNVVFAQLKISLVNTILSAIFLLLCVPLFNVYIPLTKTLILITFIMGLIPLIGNLISNILIFLVSLSVSIWAAVIILSYLIAIHKLEYFLNARIIGMRINSHAWELLFAMLVFDAAFGFSGLIAAPMYYAYLKSEFKNEKLI</sequence>
<dbReference type="AlphaFoldDB" id="A0A8D3X977"/>
<feature type="transmembrane region" description="Helical" evidence="1">
    <location>
        <begin position="205"/>
        <end position="227"/>
    </location>
</feature>